<organism evidence="1">
    <name type="scientific">Lygus hesperus</name>
    <name type="common">Western plant bug</name>
    <dbReference type="NCBI Taxonomy" id="30085"/>
    <lineage>
        <taxon>Eukaryota</taxon>
        <taxon>Metazoa</taxon>
        <taxon>Ecdysozoa</taxon>
        <taxon>Arthropoda</taxon>
        <taxon>Hexapoda</taxon>
        <taxon>Insecta</taxon>
        <taxon>Pterygota</taxon>
        <taxon>Neoptera</taxon>
        <taxon>Paraneoptera</taxon>
        <taxon>Hemiptera</taxon>
        <taxon>Heteroptera</taxon>
        <taxon>Panheteroptera</taxon>
        <taxon>Cimicomorpha</taxon>
        <taxon>Miridae</taxon>
        <taxon>Mirini</taxon>
        <taxon>Lygus</taxon>
    </lineage>
</organism>
<sequence>GMNTVPVQFRFRKTTGGATVLRSIRFPGNDEWFFVPNSSGDIDRHWVVFEEYQQELNEPFTQKTLRISVSPSVAKFYRRLVGVEDEFYEAGAEFVPSDLGTAGAVTPPPRFQSNTTEYPPDSSIPLLDTMSIFHNLLENQQRNGMKMMHEMM</sequence>
<evidence type="ECO:0000313" key="1">
    <source>
        <dbReference type="EMBL" id="JAG19772.1"/>
    </source>
</evidence>
<reference evidence="1" key="2">
    <citation type="submission" date="2014-07" db="EMBL/GenBank/DDBJ databases">
        <authorList>
            <person name="Hull J."/>
        </authorList>
    </citation>
    <scope>NUCLEOTIDE SEQUENCE</scope>
</reference>
<name>A0A0A9XGB2_LYGHE</name>
<feature type="non-terminal residue" evidence="1">
    <location>
        <position position="152"/>
    </location>
</feature>
<accession>A0A0A9XGB2</accession>
<dbReference type="EMBL" id="GBHO01023832">
    <property type="protein sequence ID" value="JAG19772.1"/>
    <property type="molecule type" value="Transcribed_RNA"/>
</dbReference>
<reference evidence="1" key="1">
    <citation type="journal article" date="2014" name="PLoS ONE">
        <title>Transcriptome-Based Identification of ABC Transporters in the Western Tarnished Plant Bug Lygus hesperus.</title>
        <authorList>
            <person name="Hull J.J."/>
            <person name="Chaney K."/>
            <person name="Geib S.M."/>
            <person name="Fabrick J.A."/>
            <person name="Brent C.S."/>
            <person name="Walsh D."/>
            <person name="Lavine L.C."/>
        </authorList>
    </citation>
    <scope>NUCLEOTIDE SEQUENCE</scope>
</reference>
<gene>
    <name evidence="1" type="ORF">CM83_103197</name>
</gene>
<feature type="non-terminal residue" evidence="1">
    <location>
        <position position="1"/>
    </location>
</feature>
<dbReference type="AlphaFoldDB" id="A0A0A9XGB2"/>
<protein>
    <submittedName>
        <fullName evidence="1">Uncharacterized protein</fullName>
    </submittedName>
</protein>
<proteinExistence type="predicted"/>